<dbReference type="InterPro" id="IPR019775">
    <property type="entry name" value="WD40_repeat_CS"/>
</dbReference>
<comment type="caution">
    <text evidence="5">The sequence shown here is derived from an EMBL/GenBank/DDBJ whole genome shotgun (WGS) entry which is preliminary data.</text>
</comment>
<name>A0ABQ9XM30_9EUKA</name>
<proteinExistence type="inferred from homology"/>
<accession>A0ABQ9XM30</accession>
<dbReference type="PANTHER" id="PTHR19842">
    <property type="entry name" value="G BETA-LIKE PROTEIN GBL"/>
    <property type="match status" value="1"/>
</dbReference>
<feature type="repeat" description="WD" evidence="4">
    <location>
        <begin position="121"/>
        <end position="162"/>
    </location>
</feature>
<reference evidence="5 6" key="1">
    <citation type="journal article" date="2022" name="bioRxiv">
        <title>Genomics of Preaxostyla Flagellates Illuminates Evolutionary Transitions and the Path Towards Mitochondrial Loss.</title>
        <authorList>
            <person name="Novak L.V.F."/>
            <person name="Treitli S.C."/>
            <person name="Pyrih J."/>
            <person name="Halakuc P."/>
            <person name="Pipaliya S.V."/>
            <person name="Vacek V."/>
            <person name="Brzon O."/>
            <person name="Soukal P."/>
            <person name="Eme L."/>
            <person name="Dacks J.B."/>
            <person name="Karnkowska A."/>
            <person name="Elias M."/>
            <person name="Hampl V."/>
        </authorList>
    </citation>
    <scope>NUCLEOTIDE SEQUENCE [LARGE SCALE GENOMIC DNA]</scope>
    <source>
        <strain evidence="5">NAU3</strain>
        <tissue evidence="5">Gut</tissue>
    </source>
</reference>
<evidence type="ECO:0000313" key="5">
    <source>
        <dbReference type="EMBL" id="KAK2953473.1"/>
    </source>
</evidence>
<comment type="similarity">
    <text evidence="1">Belongs to the WD repeat LST8 family.</text>
</comment>
<dbReference type="Proteomes" id="UP001281761">
    <property type="component" value="Unassembled WGS sequence"/>
</dbReference>
<dbReference type="PROSITE" id="PS50294">
    <property type="entry name" value="WD_REPEATS_REGION"/>
    <property type="match status" value="1"/>
</dbReference>
<evidence type="ECO:0000256" key="2">
    <source>
        <dbReference type="ARBA" id="ARBA00022574"/>
    </source>
</evidence>
<keyword evidence="2 4" id="KW-0853">WD repeat</keyword>
<dbReference type="InterPro" id="IPR037588">
    <property type="entry name" value="MLST8"/>
</dbReference>
<dbReference type="InterPro" id="IPR036322">
    <property type="entry name" value="WD40_repeat_dom_sf"/>
</dbReference>
<dbReference type="PROSITE" id="PS00678">
    <property type="entry name" value="WD_REPEATS_1"/>
    <property type="match status" value="1"/>
</dbReference>
<dbReference type="SUPFAM" id="SSF50978">
    <property type="entry name" value="WD40 repeat-like"/>
    <property type="match status" value="1"/>
</dbReference>
<evidence type="ECO:0000313" key="6">
    <source>
        <dbReference type="Proteomes" id="UP001281761"/>
    </source>
</evidence>
<dbReference type="InterPro" id="IPR001680">
    <property type="entry name" value="WD40_rpt"/>
</dbReference>
<evidence type="ECO:0000256" key="3">
    <source>
        <dbReference type="ARBA" id="ARBA00022737"/>
    </source>
</evidence>
<sequence>MVMLNDCTTLVTGSEDKKVMLWKLNLNPPQKPERLLSKQFESPINSIAKHPYDNLSVFLAFQNGEIIRWHTHTDIQTLVRSQGVPIRSLSTAPGRPHLCAAGHNGRCFVYSIHDLQLTRDWEAHTGYITKCELSRDGTRLATCSADFTAKVWDMESPGEMTLKWNNIMRHNRWIWDCTLTKDGKSLITVSSDRQVLQWFENLSRSRSLFERKHGATCVALAEIDYSK</sequence>
<protein>
    <submittedName>
        <fullName evidence="5">Target of rapamycin complex subunit LST8</fullName>
    </submittedName>
</protein>
<keyword evidence="3" id="KW-0677">Repeat</keyword>
<evidence type="ECO:0000256" key="4">
    <source>
        <dbReference type="PROSITE-ProRule" id="PRU00221"/>
    </source>
</evidence>
<organism evidence="5 6">
    <name type="scientific">Blattamonas nauphoetae</name>
    <dbReference type="NCBI Taxonomy" id="2049346"/>
    <lineage>
        <taxon>Eukaryota</taxon>
        <taxon>Metamonada</taxon>
        <taxon>Preaxostyla</taxon>
        <taxon>Oxymonadida</taxon>
        <taxon>Blattamonas</taxon>
    </lineage>
</organism>
<dbReference type="Gene3D" id="2.130.10.10">
    <property type="entry name" value="YVTN repeat-like/Quinoprotein amine dehydrogenase"/>
    <property type="match status" value="1"/>
</dbReference>
<dbReference type="SMART" id="SM00320">
    <property type="entry name" value="WD40"/>
    <property type="match status" value="4"/>
</dbReference>
<evidence type="ECO:0000256" key="1">
    <source>
        <dbReference type="ARBA" id="ARBA00009890"/>
    </source>
</evidence>
<gene>
    <name evidence="5" type="ORF">BLNAU_11608</name>
</gene>
<dbReference type="InterPro" id="IPR015943">
    <property type="entry name" value="WD40/YVTN_repeat-like_dom_sf"/>
</dbReference>
<dbReference type="PROSITE" id="PS50082">
    <property type="entry name" value="WD_REPEATS_2"/>
    <property type="match status" value="1"/>
</dbReference>
<dbReference type="Pfam" id="PF00400">
    <property type="entry name" value="WD40"/>
    <property type="match status" value="3"/>
</dbReference>
<dbReference type="EMBL" id="JARBJD010000091">
    <property type="protein sequence ID" value="KAK2953473.1"/>
    <property type="molecule type" value="Genomic_DNA"/>
</dbReference>
<keyword evidence="6" id="KW-1185">Reference proteome</keyword>
<dbReference type="PANTHER" id="PTHR19842:SF0">
    <property type="entry name" value="TARGET OF RAPAMYCIN COMPLEX SUBUNIT LST8"/>
    <property type="match status" value="1"/>
</dbReference>